<comment type="catalytic activity">
    <reaction evidence="18">
        <text>a (2E)-enoyl-CoA + NADPH + H(+) = a 2,3-saturated acyl-CoA + NADP(+)</text>
        <dbReference type="Rhea" id="RHEA:33763"/>
        <dbReference type="ChEBI" id="CHEBI:15378"/>
        <dbReference type="ChEBI" id="CHEBI:57783"/>
        <dbReference type="ChEBI" id="CHEBI:58349"/>
        <dbReference type="ChEBI" id="CHEBI:58856"/>
        <dbReference type="ChEBI" id="CHEBI:65111"/>
        <dbReference type="EC" id="1.3.1.38"/>
    </reaction>
    <physiologicalReaction direction="left-to-right" evidence="18">
        <dbReference type="Rhea" id="RHEA:33764"/>
    </physiologicalReaction>
</comment>
<dbReference type="PRINTS" id="PR00081">
    <property type="entry name" value="GDHRDH"/>
</dbReference>
<evidence type="ECO:0000259" key="22">
    <source>
        <dbReference type="SMART" id="SM00822"/>
    </source>
</evidence>
<evidence type="ECO:0000256" key="11">
    <source>
        <dbReference type="ARBA" id="ARBA00037124"/>
    </source>
</evidence>
<evidence type="ECO:0000256" key="16">
    <source>
        <dbReference type="ARBA" id="ARBA00048686"/>
    </source>
</evidence>
<evidence type="ECO:0000256" key="18">
    <source>
        <dbReference type="ARBA" id="ARBA00049251"/>
    </source>
</evidence>
<evidence type="ECO:0000256" key="2">
    <source>
        <dbReference type="ARBA" id="ARBA00005189"/>
    </source>
</evidence>
<dbReference type="Gene3D" id="3.40.50.720">
    <property type="entry name" value="NAD(P)-binding Rossmann-like Domain"/>
    <property type="match status" value="1"/>
</dbReference>
<evidence type="ECO:0000256" key="12">
    <source>
        <dbReference type="ARBA" id="ARBA00038622"/>
    </source>
</evidence>
<evidence type="ECO:0000256" key="13">
    <source>
        <dbReference type="ARBA" id="ARBA00038849"/>
    </source>
</evidence>
<comment type="catalytic activity">
    <reaction evidence="19">
        <text>(2E)-decenoyl-CoA + NADPH + H(+) = decanoyl-CoA + NADP(+)</text>
        <dbReference type="Rhea" id="RHEA:44960"/>
        <dbReference type="ChEBI" id="CHEBI:15378"/>
        <dbReference type="ChEBI" id="CHEBI:57783"/>
        <dbReference type="ChEBI" id="CHEBI:58349"/>
        <dbReference type="ChEBI" id="CHEBI:61406"/>
        <dbReference type="ChEBI" id="CHEBI:61430"/>
    </reaction>
    <physiologicalReaction direction="left-to-right" evidence="19">
        <dbReference type="Rhea" id="RHEA:44961"/>
    </physiologicalReaction>
</comment>
<evidence type="ECO:0000256" key="3">
    <source>
        <dbReference type="ARBA" id="ARBA00022516"/>
    </source>
</evidence>
<evidence type="ECO:0000256" key="15">
    <source>
        <dbReference type="ARBA" id="ARBA00047570"/>
    </source>
</evidence>
<comment type="catalytic activity">
    <reaction evidence="17">
        <text>(2E)-hexenoyl-CoA + NADPH + H(+) = hexanoyl-CoA + NADP(+)</text>
        <dbReference type="Rhea" id="RHEA:44956"/>
        <dbReference type="ChEBI" id="CHEBI:15378"/>
        <dbReference type="ChEBI" id="CHEBI:57783"/>
        <dbReference type="ChEBI" id="CHEBI:58349"/>
        <dbReference type="ChEBI" id="CHEBI:62077"/>
        <dbReference type="ChEBI" id="CHEBI:62620"/>
    </reaction>
    <physiologicalReaction direction="left-to-right" evidence="17">
        <dbReference type="Rhea" id="RHEA:44957"/>
    </physiologicalReaction>
</comment>
<sequence length="354" mass="36431">MPARSEKPQVVQPIDSARTASQSEGNSRPTHQLVDVPGTDPRHGSACPDPGRKESTVGTTPLRPDVHDGKVVLITGGGTGIGRAIAADFAACGAKVVVCGRRPGPLEEVRAEIETAGGTCLTVPANIREEGAATRVVDAALAAFGRIDVLVNSAGGQFTAPAEEITPRGWRAVHDLAVDAGWAMTREVAIRSMIPNRSGAVFFMAFSPRRGIPGMVHATSARAALENLAAGLSLEWSRYGIRTVCVAPGTIATEGMAAAYGDEDRRTWEQAVPLGRLGRPEEVSGLVSFLASPGGSYVTGTTVVVDGGVDAWGTGHPAPDLAVRTPGAPKSPGALDAPHTPGSPNSPDALEIAP</sequence>
<protein>
    <recommendedName>
        <fullName evidence="14">Peroxisomal trans-2-enoyl-CoA reductase</fullName>
        <ecNumber evidence="13">1.3.1.38</ecNumber>
    </recommendedName>
</protein>
<comment type="catalytic activity">
    <reaction evidence="20">
        <text>(2E)-octenoyl-CoA + NADPH + H(+) = octanoyl-CoA + NADP(+)</text>
        <dbReference type="Rhea" id="RHEA:44952"/>
        <dbReference type="ChEBI" id="CHEBI:15378"/>
        <dbReference type="ChEBI" id="CHEBI:57386"/>
        <dbReference type="ChEBI" id="CHEBI:57783"/>
        <dbReference type="ChEBI" id="CHEBI:58349"/>
        <dbReference type="ChEBI" id="CHEBI:62242"/>
    </reaction>
    <physiologicalReaction direction="left-to-right" evidence="20">
        <dbReference type="Rhea" id="RHEA:44953"/>
    </physiologicalReaction>
</comment>
<evidence type="ECO:0000256" key="1">
    <source>
        <dbReference type="ARBA" id="ARBA00004275"/>
    </source>
</evidence>
<dbReference type="SUPFAM" id="SSF51735">
    <property type="entry name" value="NAD(P)-binding Rossmann-fold domains"/>
    <property type="match status" value="1"/>
</dbReference>
<feature type="region of interest" description="Disordered" evidence="21">
    <location>
        <begin position="1"/>
        <end position="64"/>
    </location>
</feature>
<name>A0A6I6N991_9ACTN</name>
<comment type="catalytic activity">
    <reaction evidence="15">
        <text>(2E)-dodecenoyl-CoA + NADPH + H(+) = dodecanoyl-CoA + NADP(+)</text>
        <dbReference type="Rhea" id="RHEA:44964"/>
        <dbReference type="ChEBI" id="CHEBI:15378"/>
        <dbReference type="ChEBI" id="CHEBI:57330"/>
        <dbReference type="ChEBI" id="CHEBI:57375"/>
        <dbReference type="ChEBI" id="CHEBI:57783"/>
        <dbReference type="ChEBI" id="CHEBI:58349"/>
    </reaction>
    <physiologicalReaction direction="left-to-right" evidence="15">
        <dbReference type="Rhea" id="RHEA:44965"/>
    </physiologicalReaction>
</comment>
<dbReference type="GO" id="GO:0006633">
    <property type="term" value="P:fatty acid biosynthetic process"/>
    <property type="evidence" value="ECO:0007669"/>
    <property type="project" value="UniProtKB-KW"/>
</dbReference>
<evidence type="ECO:0000256" key="6">
    <source>
        <dbReference type="ARBA" id="ARBA00022857"/>
    </source>
</evidence>
<dbReference type="Pfam" id="PF13561">
    <property type="entry name" value="adh_short_C2"/>
    <property type="match status" value="1"/>
</dbReference>
<dbReference type="EC" id="1.3.1.38" evidence="13"/>
<dbReference type="SMART" id="SM00822">
    <property type="entry name" value="PKS_KR"/>
    <property type="match status" value="1"/>
</dbReference>
<evidence type="ECO:0000256" key="8">
    <source>
        <dbReference type="ARBA" id="ARBA00023098"/>
    </source>
</evidence>
<accession>A0A6I6N991</accession>
<evidence type="ECO:0000256" key="17">
    <source>
        <dbReference type="ARBA" id="ARBA00049108"/>
    </source>
</evidence>
<evidence type="ECO:0000256" key="19">
    <source>
        <dbReference type="ARBA" id="ARBA00049386"/>
    </source>
</evidence>
<feature type="region of interest" description="Disordered" evidence="21">
    <location>
        <begin position="316"/>
        <end position="354"/>
    </location>
</feature>
<evidence type="ECO:0000256" key="7">
    <source>
        <dbReference type="ARBA" id="ARBA00023002"/>
    </source>
</evidence>
<keyword evidence="8" id="KW-0443">Lipid metabolism</keyword>
<reference evidence="23 24" key="1">
    <citation type="submission" date="2019-12" db="EMBL/GenBank/DDBJ databases">
        <title>Streptomyces sp. strain T44 isolated from rhizosphere soil of Broussonetia papyrifera.</title>
        <authorList>
            <person name="Mo P."/>
        </authorList>
    </citation>
    <scope>NUCLEOTIDE SEQUENCE [LARGE SCALE GENOMIC DNA]</scope>
    <source>
        <strain evidence="23 24">T44</strain>
    </source>
</reference>
<evidence type="ECO:0000256" key="5">
    <source>
        <dbReference type="ARBA" id="ARBA00022832"/>
    </source>
</evidence>
<dbReference type="InterPro" id="IPR052388">
    <property type="entry name" value="Peroxisomal_t2-enoyl-CoA_red"/>
</dbReference>
<dbReference type="Proteomes" id="UP000436138">
    <property type="component" value="Chromosome"/>
</dbReference>
<comment type="catalytic activity">
    <reaction evidence="16">
        <text>(2E)-tetradecenoyl-CoA + NADPH + H(+) = tetradecanoyl-CoA + NADP(+)</text>
        <dbReference type="Rhea" id="RHEA:44968"/>
        <dbReference type="ChEBI" id="CHEBI:15378"/>
        <dbReference type="ChEBI" id="CHEBI:57385"/>
        <dbReference type="ChEBI" id="CHEBI:57783"/>
        <dbReference type="ChEBI" id="CHEBI:58349"/>
        <dbReference type="ChEBI" id="CHEBI:61405"/>
    </reaction>
    <physiologicalReaction direction="left-to-right" evidence="16">
        <dbReference type="Rhea" id="RHEA:44969"/>
    </physiologicalReaction>
</comment>
<gene>
    <name evidence="23" type="ORF">GQF42_36760</name>
</gene>
<keyword evidence="5" id="KW-0276">Fatty acid metabolism</keyword>
<dbReference type="InterPro" id="IPR036291">
    <property type="entry name" value="NAD(P)-bd_dom_sf"/>
</dbReference>
<comment type="subcellular location">
    <subcellularLocation>
        <location evidence="1">Peroxisome</location>
    </subcellularLocation>
</comment>
<dbReference type="KEGG" id="sbro:GQF42_36760"/>
<dbReference type="InterPro" id="IPR057326">
    <property type="entry name" value="KR_dom"/>
</dbReference>
<dbReference type="InterPro" id="IPR002347">
    <property type="entry name" value="SDR_fam"/>
</dbReference>
<comment type="function">
    <text evidence="11">Participates in chain elongation of fatty acids. Catalyzes the reduction of trans-2-enoyl-CoAs of varying chain lengths from 6:1 to 16:1, having maximum activity with 10:1 CoA. Has no 2,4-dienoyl-CoA reductase activity.</text>
</comment>
<keyword evidence="24" id="KW-1185">Reference proteome</keyword>
<proteinExistence type="predicted"/>
<dbReference type="PANTHER" id="PTHR24317:SF7">
    <property type="entry name" value="PEROXISOMAL TRANS-2-ENOYL-COA REDUCTASE"/>
    <property type="match status" value="1"/>
</dbReference>
<evidence type="ECO:0000313" key="23">
    <source>
        <dbReference type="EMBL" id="QHA08084.1"/>
    </source>
</evidence>
<keyword evidence="7" id="KW-0560">Oxidoreductase</keyword>
<dbReference type="PANTHER" id="PTHR24317">
    <property type="entry name" value="PEROXISOMAL TRANS-2-ENOYL-COA REDUCTASE"/>
    <property type="match status" value="1"/>
</dbReference>
<feature type="compositionally biased region" description="Polar residues" evidence="21">
    <location>
        <begin position="18"/>
        <end position="30"/>
    </location>
</feature>
<feature type="domain" description="Ketoreductase" evidence="22">
    <location>
        <begin position="70"/>
        <end position="239"/>
    </location>
</feature>
<evidence type="ECO:0000313" key="24">
    <source>
        <dbReference type="Proteomes" id="UP000436138"/>
    </source>
</evidence>
<keyword evidence="3" id="KW-0444">Lipid biosynthesis</keyword>
<evidence type="ECO:0000256" key="4">
    <source>
        <dbReference type="ARBA" id="ARBA00022553"/>
    </source>
</evidence>
<keyword evidence="9" id="KW-0576">Peroxisome</keyword>
<comment type="pathway">
    <text evidence="2">Lipid metabolism.</text>
</comment>
<comment type="subunit">
    <text evidence="12">Interacts with PEX5, probably required to target it into peroxisomes.</text>
</comment>
<keyword evidence="10" id="KW-0275">Fatty acid biosynthesis</keyword>
<evidence type="ECO:0000256" key="10">
    <source>
        <dbReference type="ARBA" id="ARBA00023160"/>
    </source>
</evidence>
<evidence type="ECO:0000256" key="14">
    <source>
        <dbReference type="ARBA" id="ARBA00041063"/>
    </source>
</evidence>
<dbReference type="FunFam" id="3.40.50.720:FF:000084">
    <property type="entry name" value="Short-chain dehydrogenase reductase"/>
    <property type="match status" value="1"/>
</dbReference>
<evidence type="ECO:0000256" key="9">
    <source>
        <dbReference type="ARBA" id="ARBA00023140"/>
    </source>
</evidence>
<organism evidence="23 24">
    <name type="scientific">Streptomyces broussonetiae</name>
    <dbReference type="NCBI Taxonomy" id="2686304"/>
    <lineage>
        <taxon>Bacteria</taxon>
        <taxon>Bacillati</taxon>
        <taxon>Actinomycetota</taxon>
        <taxon>Actinomycetes</taxon>
        <taxon>Kitasatosporales</taxon>
        <taxon>Streptomycetaceae</taxon>
        <taxon>Streptomyces</taxon>
    </lineage>
</organism>
<dbReference type="AlphaFoldDB" id="A0A6I6N991"/>
<keyword evidence="6" id="KW-0521">NADP</keyword>
<dbReference type="EMBL" id="CP047020">
    <property type="protein sequence ID" value="QHA08084.1"/>
    <property type="molecule type" value="Genomic_DNA"/>
</dbReference>
<evidence type="ECO:0000256" key="21">
    <source>
        <dbReference type="SAM" id="MobiDB-lite"/>
    </source>
</evidence>
<dbReference type="GO" id="GO:0019166">
    <property type="term" value="F:trans-2-enoyl-CoA reductase (NADPH) activity"/>
    <property type="evidence" value="ECO:0007669"/>
    <property type="project" value="UniProtKB-EC"/>
</dbReference>
<keyword evidence="4" id="KW-0597">Phosphoprotein</keyword>
<evidence type="ECO:0000256" key="20">
    <source>
        <dbReference type="ARBA" id="ARBA00049559"/>
    </source>
</evidence>